<reference evidence="4 5" key="1">
    <citation type="submission" date="2019-02" db="EMBL/GenBank/DDBJ databases">
        <title>Hansschlegelia quercus sp. nov., a novel methylotrophic bacterium from buds of oak (Quercus robur L.).</title>
        <authorList>
            <person name="Agafonova N.V."/>
            <person name="Kaparullina E.N."/>
            <person name="Grouzdev D.S."/>
            <person name="Doronina N.V."/>
        </authorList>
    </citation>
    <scope>NUCLEOTIDE SEQUENCE [LARGE SCALE GENOMIC DNA]</scope>
    <source>
        <strain evidence="4 5">Dub</strain>
    </source>
</reference>
<dbReference type="Pfam" id="PF03981">
    <property type="entry name" value="Ubiq_cyt_C_chap"/>
    <property type="match status" value="1"/>
</dbReference>
<accession>A0A4Q9GR83</accession>
<proteinExistence type="inferred from homology"/>
<evidence type="ECO:0000256" key="2">
    <source>
        <dbReference type="ARBA" id="ARBA00006436"/>
    </source>
</evidence>
<dbReference type="PANTHER" id="PTHR12184:SF1">
    <property type="entry name" value="UBIQUINOL-CYTOCHROME-C REDUCTASE COMPLEX ASSEMBLY FACTOR 1"/>
    <property type="match status" value="1"/>
</dbReference>
<evidence type="ECO:0000256" key="1">
    <source>
        <dbReference type="ARBA" id="ARBA00006407"/>
    </source>
</evidence>
<feature type="domain" description="Ubiquinol-cytochrome c chaperone" evidence="3">
    <location>
        <begin position="29"/>
        <end position="166"/>
    </location>
</feature>
<comment type="caution">
    <text evidence="4">The sequence shown here is derived from an EMBL/GenBank/DDBJ whole genome shotgun (WGS) entry which is preliminary data.</text>
</comment>
<evidence type="ECO:0000313" key="5">
    <source>
        <dbReference type="Proteomes" id="UP000291613"/>
    </source>
</evidence>
<dbReference type="InterPro" id="IPR007129">
    <property type="entry name" value="Ubiqinol_cyt_c_chaperone_CPB3"/>
</dbReference>
<comment type="similarity">
    <text evidence="1">Belongs to the CBP3 family.</text>
</comment>
<protein>
    <submittedName>
        <fullName evidence="4">Ubiquinol-cytochrome C chaperone</fullName>
    </submittedName>
</protein>
<comment type="similarity">
    <text evidence="2">Belongs to the UPF0174 family.</text>
</comment>
<evidence type="ECO:0000313" key="4">
    <source>
        <dbReference type="EMBL" id="TBN54590.1"/>
    </source>
</evidence>
<dbReference type="OrthoDB" id="7158889at2"/>
<name>A0A4Q9GR83_9HYPH</name>
<dbReference type="AlphaFoldDB" id="A0A4Q9GR83"/>
<sequence length="173" mass="18451">MRAPVAPTTAEVIHAGLVAASRRPELYDALDAPDTLPGRFEVLVLHVALYLRRLKGRGPRAEAVAQEVVDVLFKALDAQLREIGIGDMSVPKKMKTMASSFYDGAQQYDAALTAGDLEAMSAALARIVYRAGPDERSKALTAYVFEAAAALDLQDIDRLVARGPVFPAVGAAS</sequence>
<dbReference type="InterPro" id="IPR021150">
    <property type="entry name" value="Ubiq_cyt_c_chap"/>
</dbReference>
<keyword evidence="5" id="KW-1185">Reference proteome</keyword>
<dbReference type="EMBL" id="SIUB01000002">
    <property type="protein sequence ID" value="TBN54590.1"/>
    <property type="molecule type" value="Genomic_DNA"/>
</dbReference>
<dbReference type="Proteomes" id="UP000291613">
    <property type="component" value="Unassembled WGS sequence"/>
</dbReference>
<evidence type="ECO:0000259" key="3">
    <source>
        <dbReference type="Pfam" id="PF03981"/>
    </source>
</evidence>
<gene>
    <name evidence="4" type="ORF">EYR15_06115</name>
</gene>
<organism evidence="4 5">
    <name type="scientific">Hansschlegelia quercus</name>
    <dbReference type="NCBI Taxonomy" id="2528245"/>
    <lineage>
        <taxon>Bacteria</taxon>
        <taxon>Pseudomonadati</taxon>
        <taxon>Pseudomonadota</taxon>
        <taxon>Alphaproteobacteria</taxon>
        <taxon>Hyphomicrobiales</taxon>
        <taxon>Methylopilaceae</taxon>
        <taxon>Hansschlegelia</taxon>
    </lineage>
</organism>
<dbReference type="PANTHER" id="PTHR12184">
    <property type="entry name" value="UBIQUINOL-CYTOCHROME C REDUCTASE COMPLEX ASSEMBLY FACTOR 1 FAMILY MEMBER"/>
    <property type="match status" value="1"/>
</dbReference>